<keyword evidence="1" id="KW-0812">Transmembrane</keyword>
<keyword evidence="1" id="KW-0472">Membrane</keyword>
<evidence type="ECO:0000256" key="1">
    <source>
        <dbReference type="SAM" id="Phobius"/>
    </source>
</evidence>
<proteinExistence type="predicted"/>
<organism evidence="2 3">
    <name type="scientific">Aquarana catesbeiana</name>
    <name type="common">American bullfrog</name>
    <name type="synonym">Rana catesbeiana</name>
    <dbReference type="NCBI Taxonomy" id="8400"/>
    <lineage>
        <taxon>Eukaryota</taxon>
        <taxon>Metazoa</taxon>
        <taxon>Chordata</taxon>
        <taxon>Craniata</taxon>
        <taxon>Vertebrata</taxon>
        <taxon>Euteleostomi</taxon>
        <taxon>Amphibia</taxon>
        <taxon>Batrachia</taxon>
        <taxon>Anura</taxon>
        <taxon>Neobatrachia</taxon>
        <taxon>Ranoidea</taxon>
        <taxon>Ranidae</taxon>
        <taxon>Aquarana</taxon>
    </lineage>
</organism>
<keyword evidence="3" id="KW-1185">Reference proteome</keyword>
<accession>A0A2G9SBN1</accession>
<gene>
    <name evidence="2" type="ORF">AB205_0012380</name>
</gene>
<reference evidence="3" key="1">
    <citation type="journal article" date="2017" name="Nat. Commun.">
        <title>The North American bullfrog draft genome provides insight into hormonal regulation of long noncoding RNA.</title>
        <authorList>
            <person name="Hammond S.A."/>
            <person name="Warren R.L."/>
            <person name="Vandervalk B.P."/>
            <person name="Kucuk E."/>
            <person name="Khan H."/>
            <person name="Gibb E.A."/>
            <person name="Pandoh P."/>
            <person name="Kirk H."/>
            <person name="Zhao Y."/>
            <person name="Jones M."/>
            <person name="Mungall A.J."/>
            <person name="Coope R."/>
            <person name="Pleasance S."/>
            <person name="Moore R.A."/>
            <person name="Holt R.A."/>
            <person name="Round J.M."/>
            <person name="Ohora S."/>
            <person name="Walle B.V."/>
            <person name="Veldhoen N."/>
            <person name="Helbing C.C."/>
            <person name="Birol I."/>
        </authorList>
    </citation>
    <scope>NUCLEOTIDE SEQUENCE [LARGE SCALE GENOMIC DNA]</scope>
</reference>
<keyword evidence="1" id="KW-1133">Transmembrane helix</keyword>
<feature type="transmembrane region" description="Helical" evidence="1">
    <location>
        <begin position="15"/>
        <end position="48"/>
    </location>
</feature>
<evidence type="ECO:0000313" key="2">
    <source>
        <dbReference type="EMBL" id="PIO37570.1"/>
    </source>
</evidence>
<name>A0A2G9SBN1_AQUCT</name>
<protein>
    <submittedName>
        <fullName evidence="2">Uncharacterized protein</fullName>
    </submittedName>
</protein>
<dbReference type="Proteomes" id="UP000228934">
    <property type="component" value="Unassembled WGS sequence"/>
</dbReference>
<evidence type="ECO:0000313" key="3">
    <source>
        <dbReference type="Proteomes" id="UP000228934"/>
    </source>
</evidence>
<dbReference type="AlphaFoldDB" id="A0A2G9SBN1"/>
<sequence>MSCPPSFTVYILKEFPGIFCSPLCLLCSILAALIAPLHPCYTLVFALFIGNKRTQSF</sequence>
<dbReference type="EMBL" id="KV926916">
    <property type="protein sequence ID" value="PIO37570.1"/>
    <property type="molecule type" value="Genomic_DNA"/>
</dbReference>